<keyword evidence="3" id="KW-0378">Hydrolase</keyword>
<dbReference type="InterPro" id="IPR029045">
    <property type="entry name" value="ClpP/crotonase-like_dom_sf"/>
</dbReference>
<dbReference type="GO" id="GO:0008236">
    <property type="term" value="F:serine-type peptidase activity"/>
    <property type="evidence" value="ECO:0007669"/>
    <property type="project" value="UniProtKB-KW"/>
</dbReference>
<reference evidence="7" key="1">
    <citation type="submission" date="2023-05" db="EMBL/GenBank/DDBJ databases">
        <title>Anaerotaeda fermentans gen. nov., sp. nov., a novel anaerobic planctomycete of the new family within the order Sedimentisphaerales isolated from Taman Peninsula, Russia.</title>
        <authorList>
            <person name="Khomyakova M.A."/>
            <person name="Merkel A.Y."/>
            <person name="Slobodkin A.I."/>
        </authorList>
    </citation>
    <scope>NUCLEOTIDE SEQUENCE</scope>
    <source>
        <strain evidence="7">M17dextr</strain>
    </source>
</reference>
<dbReference type="Proteomes" id="UP001431776">
    <property type="component" value="Unassembled WGS sequence"/>
</dbReference>
<feature type="chain" id="PRO_5043924900" evidence="5">
    <location>
        <begin position="23"/>
        <end position="612"/>
    </location>
</feature>
<comment type="similarity">
    <text evidence="1">Belongs to the peptidase S49 family.</text>
</comment>
<keyword evidence="8" id="KW-1185">Reference proteome</keyword>
<protein>
    <submittedName>
        <fullName evidence="7">Signal peptide peptidase SppA</fullName>
    </submittedName>
</protein>
<evidence type="ECO:0000256" key="2">
    <source>
        <dbReference type="ARBA" id="ARBA00022670"/>
    </source>
</evidence>
<dbReference type="NCBIfam" id="TIGR00706">
    <property type="entry name" value="SppA_dom"/>
    <property type="match status" value="1"/>
</dbReference>
<accession>A0AAW6U0A5</accession>
<organism evidence="7 8">
    <name type="scientific">Anaerobaca lacustris</name>
    <dbReference type="NCBI Taxonomy" id="3044600"/>
    <lineage>
        <taxon>Bacteria</taxon>
        <taxon>Pseudomonadati</taxon>
        <taxon>Planctomycetota</taxon>
        <taxon>Phycisphaerae</taxon>
        <taxon>Sedimentisphaerales</taxon>
        <taxon>Anaerobacaceae</taxon>
        <taxon>Anaerobaca</taxon>
    </lineage>
</organism>
<dbReference type="RefSeq" id="WP_349244516.1">
    <property type="nucleotide sequence ID" value="NZ_JASCXX010000008.1"/>
</dbReference>
<dbReference type="InterPro" id="IPR002142">
    <property type="entry name" value="Peptidase_S49"/>
</dbReference>
<dbReference type="GO" id="GO:0006508">
    <property type="term" value="P:proteolysis"/>
    <property type="evidence" value="ECO:0007669"/>
    <property type="project" value="UniProtKB-KW"/>
</dbReference>
<proteinExistence type="inferred from homology"/>
<dbReference type="CDD" id="cd07023">
    <property type="entry name" value="S49_Sppa_N_C"/>
    <property type="match status" value="1"/>
</dbReference>
<keyword evidence="2" id="KW-0645">Protease</keyword>
<dbReference type="InterPro" id="IPR047217">
    <property type="entry name" value="S49_SppA_67K_type_N"/>
</dbReference>
<feature type="signal peptide" evidence="5">
    <location>
        <begin position="1"/>
        <end position="22"/>
    </location>
</feature>
<dbReference type="InterPro" id="IPR047272">
    <property type="entry name" value="S49_SppA_C"/>
</dbReference>
<dbReference type="AlphaFoldDB" id="A0AAW6U0A5"/>
<feature type="domain" description="Peptidase S49" evidence="6">
    <location>
        <begin position="106"/>
        <end position="254"/>
    </location>
</feature>
<evidence type="ECO:0000256" key="3">
    <source>
        <dbReference type="ARBA" id="ARBA00022801"/>
    </source>
</evidence>
<sequence>MRSLRVWLLWIVAGLLSGVSVAAQTPGPAVEAVVPHFHLTGMLSESPVADPFGFTAGEVTSLGDLVRRMGDAGGDDRVRAVVLTFDNMALGLGQLEEIRTTIRGLRTAGKKVYVHTGSMSTFVYGLLCAGDRLSVEPQSMLWLTGIYGESLYVKDLLDKIGVRADFMHMGDYKSAAEMLTRTEPSGPAEQNVNWLLDGYYDSLVRMIAGARNMTAQQVRDLIDRGPYMAEQALAEGLIDAVQTRDAFLAQVRKDIDTPVRFDNRYGRKEKPAVNLTSPLGFFSLLGEMMNPPRKPRKNAVAIVYVEGAIVPGYGQPSPFGPVGGAYSGDIRKALETAAADDTVKAVVLRVDSPGGSAEASEMILNATRQVRARKPFVVSMGDTAASGGYYVSCAAETIFANEVTITASIGVVGGKLVTADLWDKLGVNWVGYRRGANADLFNSDRPFDDPQRQVLERYMQTVYDVFKGHVAQARDGKLTGPLDEIAGGRVYTGRQALDLGLVDRIGGLEQAVQYVAAKASLDDYEVRVIPEPQDFITMLMDQYSGKGERPSDISIGGAASILADHPAMAGLLDLLRKTEPQRARALLAALQRIELIRTEGVVMMMPFDVLFR</sequence>
<evidence type="ECO:0000256" key="4">
    <source>
        <dbReference type="ARBA" id="ARBA00022825"/>
    </source>
</evidence>
<evidence type="ECO:0000256" key="1">
    <source>
        <dbReference type="ARBA" id="ARBA00008683"/>
    </source>
</evidence>
<dbReference type="CDD" id="cd07018">
    <property type="entry name" value="S49_SppA_67K_type"/>
    <property type="match status" value="1"/>
</dbReference>
<name>A0AAW6U0A5_9BACT</name>
<dbReference type="InterPro" id="IPR004635">
    <property type="entry name" value="Pept_S49_SppA"/>
</dbReference>
<comment type="caution">
    <text evidence="7">The sequence shown here is derived from an EMBL/GenBank/DDBJ whole genome shotgun (WGS) entry which is preliminary data.</text>
</comment>
<dbReference type="Pfam" id="PF01343">
    <property type="entry name" value="Peptidase_S49"/>
    <property type="match status" value="2"/>
</dbReference>
<evidence type="ECO:0000313" key="8">
    <source>
        <dbReference type="Proteomes" id="UP001431776"/>
    </source>
</evidence>
<dbReference type="SUPFAM" id="SSF52096">
    <property type="entry name" value="ClpP/crotonase"/>
    <property type="match status" value="2"/>
</dbReference>
<keyword evidence="4" id="KW-0720">Serine protease</keyword>
<gene>
    <name evidence="7" type="primary">sppA</name>
    <name evidence="7" type="ORF">QJ522_08640</name>
</gene>
<keyword evidence="5" id="KW-0732">Signal</keyword>
<dbReference type="PANTHER" id="PTHR33209">
    <property type="entry name" value="PROTEASE 4"/>
    <property type="match status" value="1"/>
</dbReference>
<evidence type="ECO:0000313" key="7">
    <source>
        <dbReference type="EMBL" id="MDI6449109.1"/>
    </source>
</evidence>
<evidence type="ECO:0000259" key="6">
    <source>
        <dbReference type="Pfam" id="PF01343"/>
    </source>
</evidence>
<dbReference type="PANTHER" id="PTHR33209:SF1">
    <property type="entry name" value="PEPTIDASE S49 DOMAIN-CONTAINING PROTEIN"/>
    <property type="match status" value="1"/>
</dbReference>
<dbReference type="EMBL" id="JASCXX010000008">
    <property type="protein sequence ID" value="MDI6449109.1"/>
    <property type="molecule type" value="Genomic_DNA"/>
</dbReference>
<feature type="domain" description="Peptidase S49" evidence="6">
    <location>
        <begin position="370"/>
        <end position="521"/>
    </location>
</feature>
<evidence type="ECO:0000256" key="5">
    <source>
        <dbReference type="SAM" id="SignalP"/>
    </source>
</evidence>
<dbReference type="Gene3D" id="3.90.226.10">
    <property type="entry name" value="2-enoyl-CoA Hydratase, Chain A, domain 1"/>
    <property type="match status" value="3"/>
</dbReference>